<evidence type="ECO:0000259" key="2">
    <source>
        <dbReference type="PROSITE" id="PS50006"/>
    </source>
</evidence>
<dbReference type="SUPFAM" id="SSF52540">
    <property type="entry name" value="P-loop containing nucleoside triphosphate hydrolases"/>
    <property type="match status" value="1"/>
</dbReference>
<dbReference type="Gene3D" id="3.40.50.300">
    <property type="entry name" value="P-loop containing nucleotide triphosphate hydrolases"/>
    <property type="match status" value="1"/>
</dbReference>
<feature type="compositionally biased region" description="Polar residues" evidence="1">
    <location>
        <begin position="1802"/>
        <end position="1821"/>
    </location>
</feature>
<feature type="region of interest" description="Disordered" evidence="1">
    <location>
        <begin position="2676"/>
        <end position="2701"/>
    </location>
</feature>
<feature type="compositionally biased region" description="Low complexity" evidence="1">
    <location>
        <begin position="2018"/>
        <end position="2036"/>
    </location>
</feature>
<feature type="region of interest" description="Disordered" evidence="1">
    <location>
        <begin position="268"/>
        <end position="290"/>
    </location>
</feature>
<dbReference type="OrthoDB" id="3598281at2759"/>
<keyword evidence="3" id="KW-1185">Reference proteome</keyword>
<dbReference type="PANTHER" id="PTHR36681">
    <property type="entry name" value="NUCLEAR GTPASE, GERMINAL CENTER-ASSOCIATED, TANDEM DUPLICATE 3"/>
    <property type="match status" value="1"/>
</dbReference>
<feature type="compositionally biased region" description="Basic and acidic residues" evidence="1">
    <location>
        <begin position="2006"/>
        <end position="2015"/>
    </location>
</feature>
<feature type="region of interest" description="Disordered" evidence="1">
    <location>
        <begin position="317"/>
        <end position="358"/>
    </location>
</feature>
<feature type="region of interest" description="Disordered" evidence="1">
    <location>
        <begin position="872"/>
        <end position="1059"/>
    </location>
</feature>
<proteinExistence type="predicted"/>
<feature type="region of interest" description="Disordered" evidence="1">
    <location>
        <begin position="3269"/>
        <end position="3315"/>
    </location>
</feature>
<feature type="region of interest" description="Disordered" evidence="1">
    <location>
        <begin position="1931"/>
        <end position="2075"/>
    </location>
</feature>
<dbReference type="InterPro" id="IPR027417">
    <property type="entry name" value="P-loop_NTPase"/>
</dbReference>
<feature type="compositionally biased region" description="Polar residues" evidence="1">
    <location>
        <begin position="1347"/>
        <end position="1357"/>
    </location>
</feature>
<feature type="compositionally biased region" description="Basic and acidic residues" evidence="1">
    <location>
        <begin position="2214"/>
        <end position="2225"/>
    </location>
</feature>
<sequence length="3434" mass="373176">MLLSSFFSKVGPLWNQSNLCPQSPPPQEVVEKRESAWKRGSSEMALPPASPGEEGQRLSHLRSIGSRAAVPGSDVIHFFKAVTLFGRNSRVVDCYLSSSAAATPDLKYISRIHARVIRTPSAYVLVDSSLTGVYVNDVRINGRVVLQEGDTVTFGHPTGKNLLLGSHTRQPNSPFHFLFEHCRCRIDRMQSVYGDRRSFPQELKHPALVSAGVSHPDNLNLAFTHNVSHPQMALPVVLPNHSPLANSVTQCDHHTTLAPPLTSALPASSLITSPLPTPSQSTTSGAPEASSQARLFASSFSPLSASCRPASRVLRSTSPEYTVPGEDSFPSVKSSPLQESSESSDSVSVSGSSESAVESVMPNSHQLFQHECASSEPERACMHPLFPGPTCLEASLTADHGGSQSEKPTKASGPWKETLQLTPVFQTETRGTRGRILSVFSTETPALSETDQDEETAEMNLCQSTEETVGHWASCASEPDITVQEMEGIKLAGSSTQAASGSMDGCKTNFMEEPLPKASIEDADGVESRAVSLSVKTQTLLPTELGHTEHDSADGTAKVFFTSGEEPMNDSSTKILSQDKLDSERRSAILPSRNSSCGTQSGGVDSAVDSQQNVSASEDVEMESPVDAGLDSDGRDLDPEMGSVTPVVAEGICDSVVEMCAEVGMWSDGIKPDEMKVAVTESLKDVNPNKMSSDDGIDSKAHVAKEMLLQKLPKTLVIDEQFKGKFFKEEKEGLIEASETIQETPHSKNLSEAYEDGRDLGTDLLQASPVLRKKVIPVDPSETFIPEPPRNLGELIFEKCLFQSSKSLSENQVGEGAVMEEKSEHKNPRGAEPNKNSNNETADSRLQTVEELRQNSVSSLGIACVSVVGVSGGEPPRCKSGSERRQSDSEYKVLPGEEESEVERRIISTAAATSKDAANQHQEAEDGLEEESRPLTVQESMNCSGADASLTRSLNAGPAEQSSLGLADSKGDSSRDGLEEGRMSHLGGCSFVGTQLPSQKSQNEAGEGSVSNNNHLLSSQCVTEDERFTSLNEEDAVKTKVEEEEEEEEEGARASLVANIPLAETKRDFDQSPMQMGSLNDYWKPCGTFSEGSSYAINQQKCLIRVDQQELESDRVEPESLENYLEVKSQGTDFRKNVLEDSLTQDSASEEACEPEAAVEQISLPVPEECGQGVIFPVESGWSRQTAENSHCNKERSNTWLSLPRLVILQPGNVAVNLPRETQDDSVELPGGDEFHFRISTSEAEKEEKGQCSPFKADGLHRRETLLFSPLEHTVNVSESSEAFRKLTEESTIQRPSDLAIQEASVGPLKDTEMLNVNMEGQNSHHDQDNTVRAMLLAAMADVETPSLSAKSRQTASEALEDQGSEEMELDPVKVAGQLANSPYESAEGTRVVKVLYNADGFIENTGQDFVQDNWPVRSRLPRQPGTAAVASPLGEAVKECPGSEMSSSLYSGKDECPENTEVEVLADLHQDIQILPCQENSCQLGSGPDPSVEYNGGLGRLEPCKILLQEEEELNSSSSRKRHLNKNEILDLEDYSCCQKKLCLVNFVSVQGSACDQAASPVALPPPSPDLKNIVDQFGKMIEKFLDQYRNHIPLCSDNTKRNGDNIAQIVRNYFKSNIYSSEPVTENKKTEMLALSSETASVIKDIDCQSEGGIVEAGESMGCDGPSSPRVQGKDVQIPDDEYLSPGGQSAWSGSLTQEQGKYSADRLQEPCFSEEESFPLGVGSSTGFPAESQNAVYTEENVDTSSSLDITTSSEGREPSPSPHRRNSDRFQKGASETAGMVSEASAEWDCFSDADWCSQASRTPPDTATSCEENSQAPPRDTGPDSVCPLALTQSEQGAPGLWLKGGQLDGGDKVDEASSRKDPGEACATNEESPDGNQSRVQMEEGVFLQSSPVGSPHQDNMESAPAVGELFPRSPWKFNSKALLQSSVGHSDPPLKTELPCEEHDCQDGGRNGSPSPSGTTSVASAVASAQGDDSPKGPSTSRHSPAPAKGSSLLPAKEGSARANEHLQNKGAGSSLSPLSSSQAGSPAGRAVDAGKRGSVLEKDLCRPGSGAGHVGSHQASQEAPWIPGTSDCFPAPVVCSDQGPCSPLPLQSNGSNLAQGHSGDTLLHSQVFQEEKDLGELEDQLCPHILRPTSCSPVPSVSHHSLVPKASADKLPERPTYPAVFGCRDPWLPYPLEEAGLAEPSDSECLRVADAVLCPAAPKVEEGNFTSRDHPAPRESQSSCFRERAESRSPLEWASSEQDIVFQLQECQLVLGEIAQSLSSREGIDNAHVEKWRGQIAVLQKATEMPRTHIAVVGNTGAGKSCLLNALLDEEAMLPTSAMRACTAVVVEISRAAEGSPYEADVEFLSQEEWDKELTALLEDMKDKAGVLKKRCPDRKTEAGAAYSRVKAVYGRVEELEKLKGRQEVTQHLGTVKRVCADTAADFRMSIEKFIDSRTDNLREMKGGEFWPIVKCVRIRVAKAEILRTGAVLVDLPGIRDSNAARDATARGYLKDCNAVWVTASITRAVDDKTAKELLSASFRRQLFMDGLYGSLAFICTKTDSFNITDIVRDLDLQDQICPLEDELRDLENQKMQAEIEKKHLYSQLQQELQITLPEQSPREGSEAANSAWLQRHDILEKEFRICALQREKEAKLRAISLICVQARNEFSKQRILMDFSAGLEEVSRRASYPESEEDGEEEMEGGDSAGAQPGELHVFTVSSAEYLKLGGKLLCNGQPQVFHDVKDTEIPALKKFAIDTALKHSMVATEKVIRDVACVLSQMVNYLTSQRAEDDAHQAQVQEILQQALQGLPALLREALRGSLQDMRHYFEALILASLQNGAEKAKQLSETIVKSWGLPVFGYPHSTYRAICNHHGVYTSPRYQCVDFNRQLAEPIHRVISVAWNEVFSSRLANSIECFTKALLDKLKSFFKDLERKLRQHSQVAEAVRAIYGQQMEAARARLFNFTLDQTGCITKKQRMISRLLTPEIQASMEPAYAVCSQLSGPGYFQRMKAVMEEFIHKQKDTIFDSVIEKLWQQLDLLQRSIQSSFQDLAEELTTSIRMQFEPMLRPVQKNREILPELLHICAKMDKVCKRSGVDYVLPSSVQPEARPPRTEAKLLRNGDCVSFSATSLDVRVGAVSLPHIAGIEVSKEDITLSLAGQYPKPVGRGVGTPAVVRVQEIKSWIQMHEAREPPSPAWFRTAGWTSGLRWRSLGGGCCLPAPGGSRNPAALVIREAVREQRQLPQLVGCLSAGCGAASWVQTLSLQQGREKLISLGAHRPGQQTEDSAERTPAAPQEASAPEPVPGVATAGQQRRAPLLHWPPHGRKRVGEAVQLQLEKKAKAHPVGPVGCPWLQCRENAEIKPPPCPTALLGSCSPKGASLPDGPPRPMAVKLDGEPLAVPSSAGFLCVGANKETRGKPPNVNLEEEEGSLQAERIQIHRPL</sequence>
<reference evidence="4" key="1">
    <citation type="submission" date="2025-08" db="UniProtKB">
        <authorList>
            <consortium name="RefSeq"/>
        </authorList>
    </citation>
    <scope>IDENTIFICATION</scope>
    <source>
        <tissue evidence="4">Liver</tissue>
    </source>
</reference>
<evidence type="ECO:0000256" key="1">
    <source>
        <dbReference type="SAM" id="MobiDB-lite"/>
    </source>
</evidence>
<feature type="compositionally biased region" description="Polar residues" evidence="1">
    <location>
        <begin position="992"/>
        <end position="1022"/>
    </location>
</feature>
<dbReference type="KEGG" id="pbi:103064881"/>
<dbReference type="InterPro" id="IPR056024">
    <property type="entry name" value="DUF7605"/>
</dbReference>
<dbReference type="InterPro" id="IPR008984">
    <property type="entry name" value="SMAD_FHA_dom_sf"/>
</dbReference>
<dbReference type="Gene3D" id="2.60.200.20">
    <property type="match status" value="1"/>
</dbReference>
<feature type="domain" description="FHA" evidence="2">
    <location>
        <begin position="83"/>
        <end position="140"/>
    </location>
</feature>
<feature type="compositionally biased region" description="Low complexity" evidence="1">
    <location>
        <begin position="3283"/>
        <end position="3292"/>
    </location>
</feature>
<feature type="compositionally biased region" description="Polar residues" evidence="1">
    <location>
        <begin position="910"/>
        <end position="921"/>
    </location>
</feature>
<feature type="compositionally biased region" description="Basic and acidic residues" evidence="1">
    <location>
        <begin position="2040"/>
        <end position="2053"/>
    </location>
</feature>
<organism evidence="3 4">
    <name type="scientific">Python bivittatus</name>
    <name type="common">Burmese python</name>
    <name type="synonym">Python molurus bivittatus</name>
    <dbReference type="NCBI Taxonomy" id="176946"/>
    <lineage>
        <taxon>Eukaryota</taxon>
        <taxon>Metazoa</taxon>
        <taxon>Chordata</taxon>
        <taxon>Craniata</taxon>
        <taxon>Vertebrata</taxon>
        <taxon>Euteleostomi</taxon>
        <taxon>Lepidosauria</taxon>
        <taxon>Squamata</taxon>
        <taxon>Bifurcata</taxon>
        <taxon>Unidentata</taxon>
        <taxon>Episquamata</taxon>
        <taxon>Toxicofera</taxon>
        <taxon>Serpentes</taxon>
        <taxon>Henophidia</taxon>
        <taxon>Pythonidae</taxon>
        <taxon>Python</taxon>
    </lineage>
</organism>
<feature type="region of interest" description="Disordered" evidence="1">
    <location>
        <begin position="562"/>
        <end position="637"/>
    </location>
</feature>
<feature type="compositionally biased region" description="Basic and acidic residues" evidence="1">
    <location>
        <begin position="969"/>
        <end position="983"/>
    </location>
</feature>
<name>A0A9F3QUS0_PYTBI</name>
<feature type="compositionally biased region" description="Polar residues" evidence="1">
    <location>
        <begin position="950"/>
        <end position="964"/>
    </location>
</feature>
<dbReference type="OMA" id="MTICAKV"/>
<dbReference type="Proteomes" id="UP000695026">
    <property type="component" value="Unplaced"/>
</dbReference>
<feature type="region of interest" description="Disordered" evidence="1">
    <location>
        <begin position="1347"/>
        <end position="1367"/>
    </location>
</feature>
<dbReference type="CTD" id="389643"/>
<feature type="compositionally biased region" description="Polar residues" evidence="1">
    <location>
        <begin position="1689"/>
        <end position="1703"/>
    </location>
</feature>
<feature type="region of interest" description="Disordered" evidence="1">
    <location>
        <begin position="2214"/>
        <end position="2233"/>
    </location>
</feature>
<dbReference type="Pfam" id="PF00498">
    <property type="entry name" value="FHA"/>
    <property type="match status" value="1"/>
</dbReference>
<dbReference type="Pfam" id="PF24564">
    <property type="entry name" value="DUF7605"/>
    <property type="match status" value="1"/>
</dbReference>
<feature type="region of interest" description="Disordered" evidence="1">
    <location>
        <begin position="3410"/>
        <end position="3434"/>
    </location>
</feature>
<feature type="compositionally biased region" description="Acidic residues" evidence="1">
    <location>
        <begin position="2683"/>
        <end position="2694"/>
    </location>
</feature>
<protein>
    <submittedName>
        <fullName evidence="4">Nuclear GTPase SLIP-GC</fullName>
    </submittedName>
</protein>
<dbReference type="SUPFAM" id="SSF49879">
    <property type="entry name" value="SMAD/FHA domain"/>
    <property type="match status" value="1"/>
</dbReference>
<feature type="compositionally biased region" description="Basic and acidic residues" evidence="1">
    <location>
        <begin position="819"/>
        <end position="829"/>
    </location>
</feature>
<feature type="compositionally biased region" description="Low complexity" evidence="1">
    <location>
        <begin position="268"/>
        <end position="284"/>
    </location>
</feature>
<feature type="compositionally biased region" description="Low complexity" evidence="1">
    <location>
        <begin position="331"/>
        <end position="358"/>
    </location>
</feature>
<dbReference type="PANTHER" id="PTHR36681:SF3">
    <property type="entry name" value="NUCLEAR GTPASE, GERMINAL CENTER-ASSOCIATED, TANDEM DUPLICATE 3"/>
    <property type="match status" value="1"/>
</dbReference>
<dbReference type="SMART" id="SM00240">
    <property type="entry name" value="FHA"/>
    <property type="match status" value="1"/>
</dbReference>
<feature type="compositionally biased region" description="Basic and acidic residues" evidence="1">
    <location>
        <begin position="1855"/>
        <end position="1869"/>
    </location>
</feature>
<feature type="region of interest" description="Disordered" evidence="1">
    <location>
        <begin position="394"/>
        <end position="414"/>
    </location>
</feature>
<feature type="compositionally biased region" description="Low complexity" evidence="1">
    <location>
        <begin position="1746"/>
        <end position="1757"/>
    </location>
</feature>
<accession>A0A9F3QUS0</accession>
<gene>
    <name evidence="4" type="primary">NUGGC</name>
</gene>
<evidence type="ECO:0000313" key="4">
    <source>
        <dbReference type="RefSeq" id="XP_015745591.2"/>
    </source>
</evidence>
<feature type="compositionally biased region" description="Low complexity" evidence="1">
    <location>
        <begin position="1959"/>
        <end position="1976"/>
    </location>
</feature>
<dbReference type="GeneID" id="103064881"/>
<feature type="region of interest" description="Disordered" evidence="1">
    <location>
        <begin position="1739"/>
        <end position="1919"/>
    </location>
</feature>
<feature type="compositionally biased region" description="Basic and acidic residues" evidence="1">
    <location>
        <begin position="1939"/>
        <end position="1954"/>
    </location>
</feature>
<feature type="region of interest" description="Disordered" evidence="1">
    <location>
        <begin position="811"/>
        <end position="840"/>
    </location>
</feature>
<evidence type="ECO:0000313" key="3">
    <source>
        <dbReference type="Proteomes" id="UP000695026"/>
    </source>
</evidence>
<feature type="compositionally biased region" description="Polar residues" evidence="1">
    <location>
        <begin position="592"/>
        <end position="616"/>
    </location>
</feature>
<dbReference type="Pfam" id="PF00350">
    <property type="entry name" value="Dynamin_N"/>
    <property type="match status" value="1"/>
</dbReference>
<dbReference type="PROSITE" id="PS50006">
    <property type="entry name" value="FHA_DOMAIN"/>
    <property type="match status" value="1"/>
</dbReference>
<feature type="region of interest" description="Disordered" evidence="1">
    <location>
        <begin position="1658"/>
        <end position="1708"/>
    </location>
</feature>
<feature type="compositionally biased region" description="Basic and acidic residues" evidence="1">
    <location>
        <begin position="577"/>
        <end position="587"/>
    </location>
</feature>
<dbReference type="InterPro" id="IPR000253">
    <property type="entry name" value="FHA_dom"/>
</dbReference>
<dbReference type="RefSeq" id="XP_015745591.2">
    <property type="nucleotide sequence ID" value="XM_015890105.2"/>
</dbReference>
<feature type="compositionally biased region" description="Basic and acidic residues" evidence="1">
    <location>
        <begin position="876"/>
        <end position="891"/>
    </location>
</feature>
<dbReference type="InterPro" id="IPR045063">
    <property type="entry name" value="Dynamin_N"/>
</dbReference>